<organism evidence="1 2">
    <name type="scientific">Streptomyces rubellomurinus (strain ATCC 31215)</name>
    <dbReference type="NCBI Taxonomy" id="359131"/>
    <lineage>
        <taxon>Bacteria</taxon>
        <taxon>Bacillati</taxon>
        <taxon>Actinomycetota</taxon>
        <taxon>Actinomycetes</taxon>
        <taxon>Kitasatosporales</taxon>
        <taxon>Streptomycetaceae</taxon>
        <taxon>Streptomyces</taxon>
    </lineage>
</organism>
<dbReference type="RefSeq" id="WP_045703688.1">
    <property type="nucleotide sequence ID" value="NZ_JZKH01000102.1"/>
</dbReference>
<evidence type="ECO:0000313" key="1">
    <source>
        <dbReference type="EMBL" id="KJS58592.1"/>
    </source>
</evidence>
<dbReference type="AlphaFoldDB" id="A0A0F2TA20"/>
<dbReference type="Proteomes" id="UP000033699">
    <property type="component" value="Unassembled WGS sequence"/>
</dbReference>
<sequence>MFESLKNLADKATDLAREHSDVLGQGLEKVGDVIDGQTDGKYSGHIDTGVEKAKDFLRNLDGAEKPAEKPTE</sequence>
<keyword evidence="2" id="KW-1185">Reference proteome</keyword>
<protein>
    <recommendedName>
        <fullName evidence="3">Kanamycin biosynthetic protein</fullName>
    </recommendedName>
</protein>
<gene>
    <name evidence="1" type="ORF">VM95_32480</name>
</gene>
<proteinExistence type="predicted"/>
<dbReference type="OrthoDB" id="3402428at2"/>
<accession>A0A0F2TA20</accession>
<reference evidence="1 2" key="1">
    <citation type="submission" date="2015-02" db="EMBL/GenBank/DDBJ databases">
        <authorList>
            <person name="Ju K.-S."/>
            <person name="Doroghazi J.R."/>
            <person name="Metcalf W."/>
        </authorList>
    </citation>
    <scope>NUCLEOTIDE SEQUENCE [LARGE SCALE GENOMIC DNA]</scope>
    <source>
        <strain evidence="1 2">ATCC 31215</strain>
    </source>
</reference>
<dbReference type="PATRIC" id="fig|359131.3.peg.649"/>
<evidence type="ECO:0000313" key="2">
    <source>
        <dbReference type="Proteomes" id="UP000033699"/>
    </source>
</evidence>
<comment type="caution">
    <text evidence="1">The sequence shown here is derived from an EMBL/GenBank/DDBJ whole genome shotgun (WGS) entry which is preliminary data.</text>
</comment>
<dbReference type="Pfam" id="PF14013">
    <property type="entry name" value="MT0933_antitox"/>
    <property type="match status" value="1"/>
</dbReference>
<name>A0A0F2TA20_STRR3</name>
<dbReference type="InterPro" id="IPR028037">
    <property type="entry name" value="Antitoxin_Rv0909/MT0933"/>
</dbReference>
<evidence type="ECO:0008006" key="3">
    <source>
        <dbReference type="Google" id="ProtNLM"/>
    </source>
</evidence>
<dbReference type="EMBL" id="JZKH01000102">
    <property type="protein sequence ID" value="KJS58592.1"/>
    <property type="molecule type" value="Genomic_DNA"/>
</dbReference>